<evidence type="ECO:0000256" key="3">
    <source>
        <dbReference type="ARBA" id="ARBA00005184"/>
    </source>
</evidence>
<keyword evidence="11" id="KW-0464">Manganese</keyword>
<comment type="caution">
    <text evidence="19">The sequence shown here is derived from an EMBL/GenBank/DDBJ whole genome shotgun (WGS) entry which is preliminary data.</text>
</comment>
<evidence type="ECO:0000256" key="8">
    <source>
        <dbReference type="ARBA" id="ARBA00022842"/>
    </source>
</evidence>
<keyword evidence="7 15" id="KW-0378">Hydrolase</keyword>
<dbReference type="Pfam" id="PF01095">
    <property type="entry name" value="Pectinesterase"/>
    <property type="match status" value="1"/>
</dbReference>
<keyword evidence="12" id="KW-0961">Cell wall biogenesis/degradation</keyword>
<keyword evidence="20" id="KW-1185">Reference proteome</keyword>
<dbReference type="InterPro" id="IPR033131">
    <property type="entry name" value="Pectinesterase_Asp_AS"/>
</dbReference>
<dbReference type="GO" id="GO:0030599">
    <property type="term" value="F:pectinesterase activity"/>
    <property type="evidence" value="ECO:0007669"/>
    <property type="project" value="UniProtKB-EC"/>
</dbReference>
<dbReference type="PROSITE" id="PS51746">
    <property type="entry name" value="PPM_2"/>
    <property type="match status" value="1"/>
</dbReference>
<gene>
    <name evidence="19" type="ORF">E3N88_39913</name>
</gene>
<dbReference type="PROSITE" id="PS01032">
    <property type="entry name" value="PPM_1"/>
    <property type="match status" value="1"/>
</dbReference>
<reference evidence="19 20" key="1">
    <citation type="submission" date="2019-05" db="EMBL/GenBank/DDBJ databases">
        <title>Mikania micrantha, genome provides insights into the molecular mechanism of rapid growth.</title>
        <authorList>
            <person name="Liu B."/>
        </authorList>
    </citation>
    <scope>NUCLEOTIDE SEQUENCE [LARGE SCALE GENOMIC DNA]</scope>
    <source>
        <strain evidence="19">NLD-2019</strain>
        <tissue evidence="19">Leaf</tissue>
    </source>
</reference>
<evidence type="ECO:0000256" key="13">
    <source>
        <dbReference type="ARBA" id="ARBA00047928"/>
    </source>
</evidence>
<evidence type="ECO:0000313" key="19">
    <source>
        <dbReference type="EMBL" id="KAD2392936.1"/>
    </source>
</evidence>
<keyword evidence="17" id="KW-1133">Transmembrane helix</keyword>
<organism evidence="19 20">
    <name type="scientific">Mikania micrantha</name>
    <name type="common">bitter vine</name>
    <dbReference type="NCBI Taxonomy" id="192012"/>
    <lineage>
        <taxon>Eukaryota</taxon>
        <taxon>Viridiplantae</taxon>
        <taxon>Streptophyta</taxon>
        <taxon>Embryophyta</taxon>
        <taxon>Tracheophyta</taxon>
        <taxon>Spermatophyta</taxon>
        <taxon>Magnoliopsida</taxon>
        <taxon>eudicotyledons</taxon>
        <taxon>Gunneridae</taxon>
        <taxon>Pentapetalae</taxon>
        <taxon>asterids</taxon>
        <taxon>campanulids</taxon>
        <taxon>Asterales</taxon>
        <taxon>Asteraceae</taxon>
        <taxon>Asteroideae</taxon>
        <taxon>Heliantheae alliance</taxon>
        <taxon>Eupatorieae</taxon>
        <taxon>Mikania</taxon>
    </lineage>
</organism>
<keyword evidence="6" id="KW-0479">Metal-binding</keyword>
<dbReference type="Gene3D" id="1.20.140.40">
    <property type="entry name" value="Invertase/pectin methylesterase inhibitor family protein"/>
    <property type="match status" value="1"/>
</dbReference>
<dbReference type="SUPFAM" id="SSF81606">
    <property type="entry name" value="PP2C-like"/>
    <property type="match status" value="1"/>
</dbReference>
<dbReference type="Pfam" id="PF00481">
    <property type="entry name" value="PP2C"/>
    <property type="match status" value="1"/>
</dbReference>
<dbReference type="InterPro" id="IPR000222">
    <property type="entry name" value="PP2C_BS"/>
</dbReference>
<protein>
    <recommendedName>
        <fullName evidence="18">PPM-type phosphatase domain-containing protein</fullName>
    </recommendedName>
</protein>
<dbReference type="GO" id="GO:0042545">
    <property type="term" value="P:cell wall modification"/>
    <property type="evidence" value="ECO:0007669"/>
    <property type="project" value="InterPro"/>
</dbReference>
<comment type="pathway">
    <text evidence="3">Glycan metabolism; pectin degradation; 2-dehydro-3-deoxy-D-gluconate from pectin: step 1/5.</text>
</comment>
<dbReference type="SUPFAM" id="SSF51126">
    <property type="entry name" value="Pectin lyase-like"/>
    <property type="match status" value="1"/>
</dbReference>
<dbReference type="InterPro" id="IPR035513">
    <property type="entry name" value="Invertase/methylesterase_inhib"/>
</dbReference>
<dbReference type="InterPro" id="IPR012334">
    <property type="entry name" value="Pectin_lyas_fold"/>
</dbReference>
<evidence type="ECO:0000256" key="17">
    <source>
        <dbReference type="SAM" id="Phobius"/>
    </source>
</evidence>
<keyword evidence="9 15" id="KW-0904">Protein phosphatase</keyword>
<evidence type="ECO:0000256" key="6">
    <source>
        <dbReference type="ARBA" id="ARBA00022723"/>
    </source>
</evidence>
<dbReference type="PANTHER" id="PTHR31707">
    <property type="entry name" value="PECTINESTERASE"/>
    <property type="match status" value="1"/>
</dbReference>
<accession>A0A5N6LL73</accession>
<dbReference type="Gene3D" id="2.160.20.10">
    <property type="entry name" value="Single-stranded right-handed beta-helix, Pectin lyase-like"/>
    <property type="match status" value="1"/>
</dbReference>
<dbReference type="GO" id="GO:0045490">
    <property type="term" value="P:pectin catabolic process"/>
    <property type="evidence" value="ECO:0007669"/>
    <property type="project" value="UniProtKB-UniPathway"/>
</dbReference>
<dbReference type="SMART" id="SM00332">
    <property type="entry name" value="PP2Cc"/>
    <property type="match status" value="1"/>
</dbReference>
<comment type="similarity">
    <text evidence="4">In the N-terminal section; belongs to the PMEI family.</text>
</comment>
<comment type="cofactor">
    <cofactor evidence="2">
        <name>Mg(2+)</name>
        <dbReference type="ChEBI" id="CHEBI:18420"/>
    </cofactor>
</comment>
<dbReference type="NCBIfam" id="TIGR01614">
    <property type="entry name" value="PME_inhib"/>
    <property type="match status" value="1"/>
</dbReference>
<evidence type="ECO:0000256" key="16">
    <source>
        <dbReference type="SAM" id="MobiDB-lite"/>
    </source>
</evidence>
<evidence type="ECO:0000256" key="1">
    <source>
        <dbReference type="ARBA" id="ARBA00001936"/>
    </source>
</evidence>
<dbReference type="SUPFAM" id="SSF101148">
    <property type="entry name" value="Plant invertase/pectin methylesterase inhibitor"/>
    <property type="match status" value="1"/>
</dbReference>
<dbReference type="EMBL" id="SZYD01000019">
    <property type="protein sequence ID" value="KAD2392936.1"/>
    <property type="molecule type" value="Genomic_DNA"/>
</dbReference>
<evidence type="ECO:0000256" key="2">
    <source>
        <dbReference type="ARBA" id="ARBA00001946"/>
    </source>
</evidence>
<comment type="catalytic activity">
    <reaction evidence="13">
        <text>[(1-&gt;4)-alpha-D-galacturonosyl methyl ester](n) + n H2O = [(1-&gt;4)-alpha-D-galacturonosyl](n) + n methanol + n H(+)</text>
        <dbReference type="Rhea" id="RHEA:22380"/>
        <dbReference type="Rhea" id="RHEA-COMP:14570"/>
        <dbReference type="Rhea" id="RHEA-COMP:14573"/>
        <dbReference type="ChEBI" id="CHEBI:15377"/>
        <dbReference type="ChEBI" id="CHEBI:15378"/>
        <dbReference type="ChEBI" id="CHEBI:17790"/>
        <dbReference type="ChEBI" id="CHEBI:140522"/>
        <dbReference type="ChEBI" id="CHEBI:140523"/>
        <dbReference type="EC" id="3.1.1.11"/>
    </reaction>
</comment>
<dbReference type="InterPro" id="IPR011050">
    <property type="entry name" value="Pectin_lyase_fold/virulence"/>
</dbReference>
<dbReference type="InterPro" id="IPR000070">
    <property type="entry name" value="Pectinesterase_cat"/>
</dbReference>
<evidence type="ECO:0000256" key="10">
    <source>
        <dbReference type="ARBA" id="ARBA00023085"/>
    </source>
</evidence>
<dbReference type="InterPro" id="IPR001932">
    <property type="entry name" value="PPM-type_phosphatase-like_dom"/>
</dbReference>
<dbReference type="Proteomes" id="UP000326396">
    <property type="component" value="Linkage Group LG9"/>
</dbReference>
<dbReference type="OrthoDB" id="2019149at2759"/>
<evidence type="ECO:0000313" key="20">
    <source>
        <dbReference type="Proteomes" id="UP000326396"/>
    </source>
</evidence>
<dbReference type="GO" id="GO:0004857">
    <property type="term" value="F:enzyme inhibitor activity"/>
    <property type="evidence" value="ECO:0007669"/>
    <property type="project" value="InterPro"/>
</dbReference>
<feature type="transmembrane region" description="Helical" evidence="17">
    <location>
        <begin position="454"/>
        <end position="477"/>
    </location>
</feature>
<evidence type="ECO:0000256" key="4">
    <source>
        <dbReference type="ARBA" id="ARBA00006027"/>
    </source>
</evidence>
<dbReference type="Pfam" id="PF04043">
    <property type="entry name" value="PMEI"/>
    <property type="match status" value="1"/>
</dbReference>
<dbReference type="Gene3D" id="3.60.40.10">
    <property type="entry name" value="PPM-type phosphatase domain"/>
    <property type="match status" value="1"/>
</dbReference>
<dbReference type="GO" id="GO:0046872">
    <property type="term" value="F:metal ion binding"/>
    <property type="evidence" value="ECO:0007669"/>
    <property type="project" value="UniProtKB-KW"/>
</dbReference>
<evidence type="ECO:0000256" key="7">
    <source>
        <dbReference type="ARBA" id="ARBA00022801"/>
    </source>
</evidence>
<dbReference type="SMART" id="SM00856">
    <property type="entry name" value="PMEI"/>
    <property type="match status" value="1"/>
</dbReference>
<dbReference type="CDD" id="cd00143">
    <property type="entry name" value="PP2Cc"/>
    <property type="match status" value="1"/>
</dbReference>
<keyword evidence="17" id="KW-0472">Membrane</keyword>
<evidence type="ECO:0000256" key="14">
    <source>
        <dbReference type="PROSITE-ProRule" id="PRU10040"/>
    </source>
</evidence>
<sequence length="1007" mass="110722">MVCSSQLKTVILQAGNIQKVTQGLVQFANFKRSLGTISVASYSSDRIFPSIKGMMVDTSAAASRGLTTNSSSENDDDCGYASGGWKSEDGKLSCGYSSFRGKRASMEDFYDVKTCKINGQAVCLFGIFDGHGGSRAAEYLKDHLFKNLMKHPDFLTKTRLAISETYQQTDSDFLESGKETFRDDGSTASTAVLVGNSLYVANVGDSRTVLSKAGKAIPLSEDHKPNRSDERKRIENAGGVVMWAGTWRVGGVLAMSRAFGNRMLKQFVVAEPEIQEQELDEEFELLVLASDGLWDVVPNETGCRMLAILSSAVLVYCVCRRFPHVSKHSLELDKEKAVVPNFVAKFRSMVVSTVVNIGGSKVKTKQFDPVGIRDFYAIKSPNLCLDVGDAICGVNSRGFEITGRWFVSHDDRRERKEGLDAKSQSTGEFTHDPCAGGSSETEKRPTKSKWNPKLLLIIVGIILIVTAAVSVALAVTLRRKSSGDGSASAIHPQPTKAISRVCSRTLYQNLCVNSLVDFPGSLSASEHELVHISVNVTLRRVGTALYAATDINNLDMSTRVRSAYNDCLELLEESIEQLQQSLITVGNGNVDYDDVMTWLSASLTNQDTCTEGLSESEEGEVKNLMQEKVKDLSELVSNSLAIYSSSASELGGTPVENRRRLMTEYSPEFPEWVGKKERNLMEMPAAAIQADIVVSKDGNGNGTCKTIKEAIKRAPEKSSRRFIIYVKEGRYEENDLKVGRKKTNLMFIGDGKGKTVITGGISVADHVTTFHTASFAATGSGFMARDMTFENYAGPEKHQAVALRVGADHSVFYRCSIIGYQDSLYVHSQRQFYRECEIYGTVDFIFGNAAVVLQNCNIYARKPLDKQKITITAQNRKDPNQNTGISIHSCKLLAQPDLLASNGSFQTFLGRPWKLYSRTVYLLSYMGDHIDPKGWLEWDGSFALDTLYYGEYMNYGPGGAVGRRVNWPGYRVITSAIEASRFTVAKFIYGSSWLPSTGVAFLAGLSE</sequence>
<proteinExistence type="inferred from homology"/>
<name>A0A5N6LL73_9ASTR</name>
<evidence type="ECO:0000256" key="12">
    <source>
        <dbReference type="ARBA" id="ARBA00023316"/>
    </source>
</evidence>
<evidence type="ECO:0000256" key="5">
    <source>
        <dbReference type="ARBA" id="ARBA00007786"/>
    </source>
</evidence>
<dbReference type="GO" id="GO:0004721">
    <property type="term" value="F:phosphoprotein phosphatase activity"/>
    <property type="evidence" value="ECO:0007669"/>
    <property type="project" value="UniProtKB-KW"/>
</dbReference>
<evidence type="ECO:0000256" key="15">
    <source>
        <dbReference type="RuleBase" id="RU003465"/>
    </source>
</evidence>
<keyword evidence="10" id="KW-0063">Aspartyl esterase</keyword>
<keyword evidence="17" id="KW-0812">Transmembrane</keyword>
<dbReference type="InterPro" id="IPR036457">
    <property type="entry name" value="PPM-type-like_dom_sf"/>
</dbReference>
<dbReference type="InterPro" id="IPR006501">
    <property type="entry name" value="Pectinesterase_inhib_dom"/>
</dbReference>
<feature type="domain" description="PPM-type phosphatase" evidence="18">
    <location>
        <begin position="93"/>
        <end position="342"/>
    </location>
</feature>
<evidence type="ECO:0000256" key="11">
    <source>
        <dbReference type="ARBA" id="ARBA00023211"/>
    </source>
</evidence>
<dbReference type="CDD" id="cd15798">
    <property type="entry name" value="PMEI-like_3"/>
    <property type="match status" value="1"/>
</dbReference>
<dbReference type="UniPathway" id="UPA00545">
    <property type="reaction ID" value="UER00823"/>
</dbReference>
<comment type="similarity">
    <text evidence="15">Belongs to the PP2C family.</text>
</comment>
<evidence type="ECO:0000259" key="18">
    <source>
        <dbReference type="PROSITE" id="PS51746"/>
    </source>
</evidence>
<dbReference type="AlphaFoldDB" id="A0A5N6LL73"/>
<keyword evidence="8" id="KW-0460">Magnesium</keyword>
<evidence type="ECO:0000256" key="9">
    <source>
        <dbReference type="ARBA" id="ARBA00022912"/>
    </source>
</evidence>
<dbReference type="PROSITE" id="PS00503">
    <property type="entry name" value="PECTINESTERASE_2"/>
    <property type="match status" value="1"/>
</dbReference>
<feature type="region of interest" description="Disordered" evidence="16">
    <location>
        <begin position="416"/>
        <end position="446"/>
    </location>
</feature>
<comment type="similarity">
    <text evidence="5">In the C-terminal section; belongs to the pectinesterase family.</text>
</comment>
<dbReference type="FunFam" id="2.160.20.10:FF:000001">
    <property type="entry name" value="Pectinesterase"/>
    <property type="match status" value="1"/>
</dbReference>
<comment type="cofactor">
    <cofactor evidence="1">
        <name>Mn(2+)</name>
        <dbReference type="ChEBI" id="CHEBI:29035"/>
    </cofactor>
</comment>
<feature type="active site" evidence="14">
    <location>
        <position position="843"/>
    </location>
</feature>